<keyword evidence="1" id="KW-0812">Transmembrane</keyword>
<accession>A0A1B0AKY3</accession>
<evidence type="ECO:0000313" key="2">
    <source>
        <dbReference type="EnsemblMetazoa" id="GPPI000449-PA"/>
    </source>
</evidence>
<protein>
    <submittedName>
        <fullName evidence="2">Uncharacterized protein</fullName>
    </submittedName>
</protein>
<reference evidence="3" key="1">
    <citation type="submission" date="2015-01" db="EMBL/GenBank/DDBJ databases">
        <authorList>
            <person name="Aksoy S."/>
            <person name="Warren W."/>
            <person name="Wilson R.K."/>
        </authorList>
    </citation>
    <scope>NUCLEOTIDE SEQUENCE [LARGE SCALE GENOMIC DNA]</scope>
    <source>
        <strain evidence="3">IAEA</strain>
    </source>
</reference>
<evidence type="ECO:0000313" key="3">
    <source>
        <dbReference type="Proteomes" id="UP000092460"/>
    </source>
</evidence>
<reference evidence="2" key="2">
    <citation type="submission" date="2020-05" db="UniProtKB">
        <authorList>
            <consortium name="EnsemblMetazoa"/>
        </authorList>
    </citation>
    <scope>IDENTIFICATION</scope>
    <source>
        <strain evidence="2">IAEA</strain>
    </source>
</reference>
<evidence type="ECO:0000256" key="1">
    <source>
        <dbReference type="SAM" id="Phobius"/>
    </source>
</evidence>
<sequence>CYVVRLGYIVLATCLEDGAEARFFPGCSAELRQLLLIPLNIFVIFAMLIDRSFLLSPNALFMLS</sequence>
<proteinExistence type="predicted"/>
<keyword evidence="1" id="KW-1133">Transmembrane helix</keyword>
<keyword evidence="1" id="KW-0472">Membrane</keyword>
<keyword evidence="3" id="KW-1185">Reference proteome</keyword>
<dbReference type="AlphaFoldDB" id="A0A1B0AKY3"/>
<dbReference type="EMBL" id="JXJN01029282">
    <property type="status" value="NOT_ANNOTATED_CDS"/>
    <property type="molecule type" value="Genomic_DNA"/>
</dbReference>
<dbReference type="Proteomes" id="UP000092460">
    <property type="component" value="Unassembled WGS sequence"/>
</dbReference>
<dbReference type="VEuPathDB" id="VectorBase:GPPI000449"/>
<organism evidence="2 3">
    <name type="scientific">Glossina palpalis gambiensis</name>
    <dbReference type="NCBI Taxonomy" id="67801"/>
    <lineage>
        <taxon>Eukaryota</taxon>
        <taxon>Metazoa</taxon>
        <taxon>Ecdysozoa</taxon>
        <taxon>Arthropoda</taxon>
        <taxon>Hexapoda</taxon>
        <taxon>Insecta</taxon>
        <taxon>Pterygota</taxon>
        <taxon>Neoptera</taxon>
        <taxon>Endopterygota</taxon>
        <taxon>Diptera</taxon>
        <taxon>Brachycera</taxon>
        <taxon>Muscomorpha</taxon>
        <taxon>Hippoboscoidea</taxon>
        <taxon>Glossinidae</taxon>
        <taxon>Glossina</taxon>
    </lineage>
</organism>
<feature type="transmembrane region" description="Helical" evidence="1">
    <location>
        <begin position="34"/>
        <end position="54"/>
    </location>
</feature>
<dbReference type="EnsemblMetazoa" id="GPPI000449-RA">
    <property type="protein sequence ID" value="GPPI000449-PA"/>
    <property type="gene ID" value="GPPI000449"/>
</dbReference>
<name>A0A1B0AKY3_9MUSC</name>